<accession>A0A0L0FZ58</accession>
<dbReference type="GeneID" id="25906109"/>
<dbReference type="GO" id="GO:0004829">
    <property type="term" value="F:threonine-tRNA ligase activity"/>
    <property type="evidence" value="ECO:0007669"/>
    <property type="project" value="TreeGrafter"/>
</dbReference>
<gene>
    <name evidence="3" type="ORF">SARC_05605</name>
</gene>
<dbReference type="GO" id="GO:0006435">
    <property type="term" value="P:threonyl-tRNA aminoacylation"/>
    <property type="evidence" value="ECO:0007669"/>
    <property type="project" value="TreeGrafter"/>
</dbReference>
<feature type="domain" description="Aminoacyl-tRNA synthetase class II (G/ P/ S/T)" evidence="2">
    <location>
        <begin position="4"/>
        <end position="51"/>
    </location>
</feature>
<dbReference type="SUPFAM" id="SSF55681">
    <property type="entry name" value="Class II aaRS and biotin synthetases"/>
    <property type="match status" value="1"/>
</dbReference>
<dbReference type="EMBL" id="KQ241960">
    <property type="protein sequence ID" value="KNC82095.1"/>
    <property type="molecule type" value="Genomic_DNA"/>
</dbReference>
<keyword evidence="4" id="KW-1185">Reference proteome</keyword>
<dbReference type="RefSeq" id="XP_014155997.1">
    <property type="nucleotide sequence ID" value="XM_014300522.1"/>
</dbReference>
<keyword evidence="1" id="KW-0648">Protein biosynthesis</keyword>
<dbReference type="Pfam" id="PF00587">
    <property type="entry name" value="tRNA-synt_2b"/>
    <property type="match status" value="1"/>
</dbReference>
<dbReference type="PANTHER" id="PTHR11451:SF44">
    <property type="entry name" value="THREONINE--TRNA LIGASE, CHLOROPLASTIC_MITOCHONDRIAL 2"/>
    <property type="match status" value="1"/>
</dbReference>
<evidence type="ECO:0000313" key="3">
    <source>
        <dbReference type="EMBL" id="KNC82095.1"/>
    </source>
</evidence>
<dbReference type="Proteomes" id="UP000054560">
    <property type="component" value="Unassembled WGS sequence"/>
</dbReference>
<dbReference type="InterPro" id="IPR002314">
    <property type="entry name" value="aa-tRNA-synt_IIb"/>
</dbReference>
<dbReference type="eggNOG" id="KOG1637">
    <property type="taxonomic scope" value="Eukaryota"/>
</dbReference>
<dbReference type="PANTHER" id="PTHR11451">
    <property type="entry name" value="THREONINE-TRNA LIGASE"/>
    <property type="match status" value="1"/>
</dbReference>
<dbReference type="InterPro" id="IPR045864">
    <property type="entry name" value="aa-tRNA-synth_II/BPL/LPL"/>
</dbReference>
<dbReference type="Gene3D" id="3.30.930.10">
    <property type="entry name" value="Bira Bifunctional Protein, Domain 2"/>
    <property type="match status" value="1"/>
</dbReference>
<evidence type="ECO:0000259" key="2">
    <source>
        <dbReference type="Pfam" id="PF00587"/>
    </source>
</evidence>
<evidence type="ECO:0000256" key="1">
    <source>
        <dbReference type="ARBA" id="ARBA00022917"/>
    </source>
</evidence>
<dbReference type="GO" id="GO:0005739">
    <property type="term" value="C:mitochondrion"/>
    <property type="evidence" value="ECO:0007669"/>
    <property type="project" value="TreeGrafter"/>
</dbReference>
<sequence length="87" mass="9771">MAGALSGLTRVRKFHQDDAHVFCTSDQIAAEVGTCIKMITRIYSAFGFKFSFALSTRPVDYIGEVAQWDQAEDALRDCLAREECKYV</sequence>
<dbReference type="AlphaFoldDB" id="A0A0L0FZ58"/>
<name>A0A0L0FZ58_9EUKA</name>
<proteinExistence type="predicted"/>
<evidence type="ECO:0000313" key="4">
    <source>
        <dbReference type="Proteomes" id="UP000054560"/>
    </source>
</evidence>
<dbReference type="GO" id="GO:0005524">
    <property type="term" value="F:ATP binding"/>
    <property type="evidence" value="ECO:0007669"/>
    <property type="project" value="InterPro"/>
</dbReference>
<protein>
    <recommendedName>
        <fullName evidence="2">Aminoacyl-tRNA synthetase class II (G/ P/ S/T) domain-containing protein</fullName>
    </recommendedName>
</protein>
<dbReference type="STRING" id="667725.A0A0L0FZ58"/>
<reference evidence="3 4" key="1">
    <citation type="submission" date="2011-02" db="EMBL/GenBank/DDBJ databases">
        <title>The Genome Sequence of Sphaeroforma arctica JP610.</title>
        <authorList>
            <consortium name="The Broad Institute Genome Sequencing Platform"/>
            <person name="Russ C."/>
            <person name="Cuomo C."/>
            <person name="Young S.K."/>
            <person name="Zeng Q."/>
            <person name="Gargeya S."/>
            <person name="Alvarado L."/>
            <person name="Berlin A."/>
            <person name="Chapman S.B."/>
            <person name="Chen Z."/>
            <person name="Freedman E."/>
            <person name="Gellesch M."/>
            <person name="Goldberg J."/>
            <person name="Griggs A."/>
            <person name="Gujja S."/>
            <person name="Heilman E."/>
            <person name="Heiman D."/>
            <person name="Howarth C."/>
            <person name="Mehta T."/>
            <person name="Neiman D."/>
            <person name="Pearson M."/>
            <person name="Roberts A."/>
            <person name="Saif S."/>
            <person name="Shea T."/>
            <person name="Shenoy N."/>
            <person name="Sisk P."/>
            <person name="Stolte C."/>
            <person name="Sykes S."/>
            <person name="White J."/>
            <person name="Yandava C."/>
            <person name="Burger G."/>
            <person name="Gray M.W."/>
            <person name="Holland P.W.H."/>
            <person name="King N."/>
            <person name="Lang F.B.F."/>
            <person name="Roger A.J."/>
            <person name="Ruiz-Trillo I."/>
            <person name="Haas B."/>
            <person name="Nusbaum C."/>
            <person name="Birren B."/>
        </authorList>
    </citation>
    <scope>NUCLEOTIDE SEQUENCE [LARGE SCALE GENOMIC DNA]</scope>
    <source>
        <strain evidence="3 4">JP610</strain>
    </source>
</reference>
<dbReference type="OrthoDB" id="5423599at2759"/>
<organism evidence="3 4">
    <name type="scientific">Sphaeroforma arctica JP610</name>
    <dbReference type="NCBI Taxonomy" id="667725"/>
    <lineage>
        <taxon>Eukaryota</taxon>
        <taxon>Ichthyosporea</taxon>
        <taxon>Ichthyophonida</taxon>
        <taxon>Sphaeroforma</taxon>
    </lineage>
</organism>